<keyword evidence="1" id="KW-0808">Transferase</keyword>
<proteinExistence type="predicted"/>
<keyword evidence="1" id="KW-0489">Methyltransferase</keyword>
<dbReference type="GO" id="GO:0008168">
    <property type="term" value="F:methyltransferase activity"/>
    <property type="evidence" value="ECO:0007669"/>
    <property type="project" value="UniProtKB-KW"/>
</dbReference>
<reference evidence="2" key="1">
    <citation type="submission" date="2023-07" db="EMBL/GenBank/DDBJ databases">
        <title>30 novel species of actinomycetes from the DSMZ collection.</title>
        <authorList>
            <person name="Nouioui I."/>
        </authorList>
    </citation>
    <scope>NUCLEOTIDE SEQUENCE [LARGE SCALE GENOMIC DNA]</scope>
    <source>
        <strain evidence="2">DSM 44399</strain>
    </source>
</reference>
<comment type="caution">
    <text evidence="1">The sequence shown here is derived from an EMBL/GenBank/DDBJ whole genome shotgun (WGS) entry which is preliminary data.</text>
</comment>
<sequence length="226" mass="23720">MTADDGGWNAQARGPYAQALLSQQDLELVAGDGRVVQLDIRRYLADADEVDATVLQRCVPPVLDVGCGPGRIVYAFASAGMAVLGVDVADVAVELTTDRGGSALTRSVFQRVPGEGRWPTVLVLDGNIGIGGDVDRLLDRLTELMSDTGQLIVEVSCDSAAPTPTDEVLSVRFAVGNSVVGPVFDWSVVDEASLISRARRLGLAAAGQWSAGGRAFVRLVRAVDSP</sequence>
<accession>A0ABU2J4I7</accession>
<dbReference type="RefSeq" id="WP_311421055.1">
    <property type="nucleotide sequence ID" value="NZ_JAVREH010000001.1"/>
</dbReference>
<protein>
    <submittedName>
        <fullName evidence="1">Class I SAM-dependent methyltransferase</fullName>
        <ecNumber evidence="1">2.1.-.-</ecNumber>
    </submittedName>
</protein>
<dbReference type="SUPFAM" id="SSF53335">
    <property type="entry name" value="S-adenosyl-L-methionine-dependent methyltransferases"/>
    <property type="match status" value="2"/>
</dbReference>
<keyword evidence="2" id="KW-1185">Reference proteome</keyword>
<dbReference type="GO" id="GO:0032259">
    <property type="term" value="P:methylation"/>
    <property type="evidence" value="ECO:0007669"/>
    <property type="project" value="UniProtKB-KW"/>
</dbReference>
<name>A0ABU2J4I7_9ACTN</name>
<dbReference type="CDD" id="cd02440">
    <property type="entry name" value="AdoMet_MTases"/>
    <property type="match status" value="1"/>
</dbReference>
<gene>
    <name evidence="1" type="ORF">RM423_00650</name>
</gene>
<dbReference type="EC" id="2.1.-.-" evidence="1"/>
<evidence type="ECO:0000313" key="2">
    <source>
        <dbReference type="Proteomes" id="UP001183176"/>
    </source>
</evidence>
<evidence type="ECO:0000313" key="1">
    <source>
        <dbReference type="EMBL" id="MDT0259895.1"/>
    </source>
</evidence>
<dbReference type="InterPro" id="IPR029063">
    <property type="entry name" value="SAM-dependent_MTases_sf"/>
</dbReference>
<dbReference type="EMBL" id="JAVREH010000001">
    <property type="protein sequence ID" value="MDT0259895.1"/>
    <property type="molecule type" value="Genomic_DNA"/>
</dbReference>
<organism evidence="1 2">
    <name type="scientific">Jatrophihabitans lederbergiae</name>
    <dbReference type="NCBI Taxonomy" id="3075547"/>
    <lineage>
        <taxon>Bacteria</taxon>
        <taxon>Bacillati</taxon>
        <taxon>Actinomycetota</taxon>
        <taxon>Actinomycetes</taxon>
        <taxon>Jatrophihabitantales</taxon>
        <taxon>Jatrophihabitantaceae</taxon>
        <taxon>Jatrophihabitans</taxon>
    </lineage>
</organism>
<dbReference type="Proteomes" id="UP001183176">
    <property type="component" value="Unassembled WGS sequence"/>
</dbReference>
<dbReference type="Gene3D" id="3.40.50.150">
    <property type="entry name" value="Vaccinia Virus protein VP39"/>
    <property type="match status" value="1"/>
</dbReference>